<accession>A0AAD8TBV3</accession>
<proteinExistence type="predicted"/>
<dbReference type="PANTHER" id="PTHR48258">
    <property type="entry name" value="DUF4218 DOMAIN-CONTAINING PROTEIN-RELATED"/>
    <property type="match status" value="1"/>
</dbReference>
<name>A0AAD8TBV3_LOLMU</name>
<dbReference type="AlphaFoldDB" id="A0AAD8TBV3"/>
<sequence length="372" mass="40723">MDDHVRATLTGLCNFFDVITRKSISVKKLARLQEEIVVILCEMEMYFPPAFFDVMVHLLVHIMDDIVSLGPAFLHNMMPFERMNGVIKGYVRNRSHPDGSIVQGWLKECISFCTNYLDIEDPVGLPQNKHLCRFEGVGHREARHPHHLRRYRSVARPARIGRVTGSIAGVAGGVSASRSSGSSRFTVLTIAAARGFCDPTHVTASGTIVYINHIAIYIEMADARVTYGAACELKKRYTRSSASRVIQEIMSHQYSPPSTSSRDASRRVATPVPSTAAICVGSTRSVGYPAFVVYKIGGDPSDYQFLAEAPKEIPQGYACTYADYGSSSIDIAGIGATRDRPKFGSATREAQSLTGSAGWYTSAQNSIRLGSN</sequence>
<evidence type="ECO:0000259" key="1">
    <source>
        <dbReference type="Pfam" id="PF13960"/>
    </source>
</evidence>
<organism evidence="2 3">
    <name type="scientific">Lolium multiflorum</name>
    <name type="common">Italian ryegrass</name>
    <name type="synonym">Lolium perenne subsp. multiflorum</name>
    <dbReference type="NCBI Taxonomy" id="4521"/>
    <lineage>
        <taxon>Eukaryota</taxon>
        <taxon>Viridiplantae</taxon>
        <taxon>Streptophyta</taxon>
        <taxon>Embryophyta</taxon>
        <taxon>Tracheophyta</taxon>
        <taxon>Spermatophyta</taxon>
        <taxon>Magnoliopsida</taxon>
        <taxon>Liliopsida</taxon>
        <taxon>Poales</taxon>
        <taxon>Poaceae</taxon>
        <taxon>BOP clade</taxon>
        <taxon>Pooideae</taxon>
        <taxon>Poodae</taxon>
        <taxon>Poeae</taxon>
        <taxon>Poeae Chloroplast Group 2 (Poeae type)</taxon>
        <taxon>Loliodinae</taxon>
        <taxon>Loliinae</taxon>
        <taxon>Lolium</taxon>
    </lineage>
</organism>
<evidence type="ECO:0000313" key="3">
    <source>
        <dbReference type="Proteomes" id="UP001231189"/>
    </source>
</evidence>
<dbReference type="EMBL" id="JAUUTY010000002">
    <property type="protein sequence ID" value="KAK1679749.1"/>
    <property type="molecule type" value="Genomic_DNA"/>
</dbReference>
<protein>
    <recommendedName>
        <fullName evidence="1">DUF4218 domain-containing protein</fullName>
    </recommendedName>
</protein>
<feature type="domain" description="DUF4218" evidence="1">
    <location>
        <begin position="21"/>
        <end position="118"/>
    </location>
</feature>
<evidence type="ECO:0000313" key="2">
    <source>
        <dbReference type="EMBL" id="KAK1679749.1"/>
    </source>
</evidence>
<comment type="caution">
    <text evidence="2">The sequence shown here is derived from an EMBL/GenBank/DDBJ whole genome shotgun (WGS) entry which is preliminary data.</text>
</comment>
<reference evidence="2" key="1">
    <citation type="submission" date="2023-07" db="EMBL/GenBank/DDBJ databases">
        <title>A chromosome-level genome assembly of Lolium multiflorum.</title>
        <authorList>
            <person name="Chen Y."/>
            <person name="Copetti D."/>
            <person name="Kolliker R."/>
            <person name="Studer B."/>
        </authorList>
    </citation>
    <scope>NUCLEOTIDE SEQUENCE</scope>
    <source>
        <strain evidence="2">02402/16</strain>
        <tissue evidence="2">Leaf</tissue>
    </source>
</reference>
<dbReference type="Proteomes" id="UP001231189">
    <property type="component" value="Unassembled WGS sequence"/>
</dbReference>
<keyword evidence="3" id="KW-1185">Reference proteome</keyword>
<dbReference type="InterPro" id="IPR025452">
    <property type="entry name" value="DUF4218"/>
</dbReference>
<dbReference type="Pfam" id="PF13960">
    <property type="entry name" value="DUF4218"/>
    <property type="match status" value="1"/>
</dbReference>
<dbReference type="PANTHER" id="PTHR48258:SF9">
    <property type="entry name" value="OS01G0348150 PROTEIN"/>
    <property type="match status" value="1"/>
</dbReference>
<gene>
    <name evidence="2" type="ORF">QYE76_040597</name>
</gene>